<organism evidence="1 2">
    <name type="scientific">Araneus ventricosus</name>
    <name type="common">Orbweaver spider</name>
    <name type="synonym">Epeira ventricosa</name>
    <dbReference type="NCBI Taxonomy" id="182803"/>
    <lineage>
        <taxon>Eukaryota</taxon>
        <taxon>Metazoa</taxon>
        <taxon>Ecdysozoa</taxon>
        <taxon>Arthropoda</taxon>
        <taxon>Chelicerata</taxon>
        <taxon>Arachnida</taxon>
        <taxon>Araneae</taxon>
        <taxon>Araneomorphae</taxon>
        <taxon>Entelegynae</taxon>
        <taxon>Araneoidea</taxon>
        <taxon>Araneidae</taxon>
        <taxon>Araneus</taxon>
    </lineage>
</organism>
<keyword evidence="2" id="KW-1185">Reference proteome</keyword>
<accession>A0A4Y2QLJ7</accession>
<evidence type="ECO:0000313" key="1">
    <source>
        <dbReference type="EMBL" id="GBN64192.1"/>
    </source>
</evidence>
<gene>
    <name evidence="1" type="ORF">AVEN_116192_1</name>
</gene>
<sequence length="181" mass="20812">MYVEARSPHEPHGSGQTNHLRHAFSSSFVERATRSSPPSDKLIVRTSYTKGRTVDSDGYYYADLELLQRLSFKGPRIPRQDRSNTVYGYGYPVSSIGRLLSTAMYSEQRIRSCDGLAIRSWLRVRKFGCQPQDVLALCKPNLSSLVKRFPIGVVRMARQGRRLRRRSRHLVMVQNCDVYEK</sequence>
<evidence type="ECO:0000313" key="2">
    <source>
        <dbReference type="Proteomes" id="UP000499080"/>
    </source>
</evidence>
<comment type="caution">
    <text evidence="1">The sequence shown here is derived from an EMBL/GenBank/DDBJ whole genome shotgun (WGS) entry which is preliminary data.</text>
</comment>
<dbReference type="EMBL" id="BGPR01014206">
    <property type="protein sequence ID" value="GBN64192.1"/>
    <property type="molecule type" value="Genomic_DNA"/>
</dbReference>
<proteinExistence type="predicted"/>
<name>A0A4Y2QLJ7_ARAVE</name>
<dbReference type="AlphaFoldDB" id="A0A4Y2QLJ7"/>
<dbReference type="Proteomes" id="UP000499080">
    <property type="component" value="Unassembled WGS sequence"/>
</dbReference>
<protein>
    <submittedName>
        <fullName evidence="1">Uncharacterized protein</fullName>
    </submittedName>
</protein>
<reference evidence="1 2" key="1">
    <citation type="journal article" date="2019" name="Sci. Rep.">
        <title>Orb-weaving spider Araneus ventricosus genome elucidates the spidroin gene catalogue.</title>
        <authorList>
            <person name="Kono N."/>
            <person name="Nakamura H."/>
            <person name="Ohtoshi R."/>
            <person name="Moran D.A.P."/>
            <person name="Shinohara A."/>
            <person name="Yoshida Y."/>
            <person name="Fujiwara M."/>
            <person name="Mori M."/>
            <person name="Tomita M."/>
            <person name="Arakawa K."/>
        </authorList>
    </citation>
    <scope>NUCLEOTIDE SEQUENCE [LARGE SCALE GENOMIC DNA]</scope>
</reference>